<accession>A0A2H0W3K9</accession>
<evidence type="ECO:0000313" key="3">
    <source>
        <dbReference type="Proteomes" id="UP000229056"/>
    </source>
</evidence>
<dbReference type="Gene3D" id="3.90.550.10">
    <property type="entry name" value="Spore Coat Polysaccharide Biosynthesis Protein SpsA, Chain A"/>
    <property type="match status" value="1"/>
</dbReference>
<dbReference type="Proteomes" id="UP000229056">
    <property type="component" value="Unassembled WGS sequence"/>
</dbReference>
<protein>
    <recommendedName>
        <fullName evidence="1">Glycosyltransferase 2-like domain-containing protein</fullName>
    </recommendedName>
</protein>
<name>A0A2H0W3K9_9BACT</name>
<evidence type="ECO:0000259" key="1">
    <source>
        <dbReference type="Pfam" id="PF00535"/>
    </source>
</evidence>
<dbReference type="PANTHER" id="PTHR43685">
    <property type="entry name" value="GLYCOSYLTRANSFERASE"/>
    <property type="match status" value="1"/>
</dbReference>
<dbReference type="EMBL" id="PEZY01000012">
    <property type="protein sequence ID" value="PIS05952.1"/>
    <property type="molecule type" value="Genomic_DNA"/>
</dbReference>
<dbReference type="InterPro" id="IPR050834">
    <property type="entry name" value="Glycosyltransf_2"/>
</dbReference>
<proteinExistence type="predicted"/>
<organism evidence="2 3">
    <name type="scientific">Candidatus Buchananbacteria bacterium CG10_big_fil_rev_8_21_14_0_10_33_19</name>
    <dbReference type="NCBI Taxonomy" id="1974525"/>
    <lineage>
        <taxon>Bacteria</taxon>
        <taxon>Candidatus Buchananiibacteriota</taxon>
    </lineage>
</organism>
<feature type="domain" description="Glycosyltransferase 2-like" evidence="1">
    <location>
        <begin position="5"/>
        <end position="131"/>
    </location>
</feature>
<dbReference type="Pfam" id="PF00535">
    <property type="entry name" value="Glycos_transf_2"/>
    <property type="match status" value="1"/>
</dbReference>
<dbReference type="AlphaFoldDB" id="A0A2H0W3K9"/>
<reference evidence="3" key="1">
    <citation type="submission" date="2017-09" db="EMBL/GenBank/DDBJ databases">
        <title>Depth-based differentiation of microbial function through sediment-hosted aquifers and enrichment of novel symbionts in the deep terrestrial subsurface.</title>
        <authorList>
            <person name="Probst A.J."/>
            <person name="Ladd B."/>
            <person name="Jarett J.K."/>
            <person name="Geller-Mcgrath D.E."/>
            <person name="Sieber C.M.K."/>
            <person name="Emerson J.B."/>
            <person name="Anantharaman K."/>
            <person name="Thomas B.C."/>
            <person name="Malmstrom R."/>
            <person name="Stieglmeier M."/>
            <person name="Klingl A."/>
            <person name="Woyke T."/>
            <person name="Ryan C.M."/>
            <person name="Banfield J.F."/>
        </authorList>
    </citation>
    <scope>NUCLEOTIDE SEQUENCE [LARGE SCALE GENOMIC DNA]</scope>
</reference>
<evidence type="ECO:0000313" key="2">
    <source>
        <dbReference type="EMBL" id="PIS05952.1"/>
    </source>
</evidence>
<dbReference type="CDD" id="cd00761">
    <property type="entry name" value="Glyco_tranf_GTA_type"/>
    <property type="match status" value="1"/>
</dbReference>
<comment type="caution">
    <text evidence="2">The sequence shown here is derived from an EMBL/GenBank/DDBJ whole genome shotgun (WGS) entry which is preliminary data.</text>
</comment>
<dbReference type="SUPFAM" id="SSF53448">
    <property type="entry name" value="Nucleotide-diphospho-sugar transferases"/>
    <property type="match status" value="1"/>
</dbReference>
<dbReference type="PANTHER" id="PTHR43685:SF2">
    <property type="entry name" value="GLYCOSYLTRANSFERASE 2-LIKE DOMAIN-CONTAINING PROTEIN"/>
    <property type="match status" value="1"/>
</dbReference>
<gene>
    <name evidence="2" type="ORF">COT80_04260</name>
</gene>
<sequence length="227" mass="26461">MSKISVVIPVYNSSQTIGQCLKSVFAQTFKDLEVIAIDDGSTDSSWSALEKWQDRVKIYQQKNMGAPAARNFGFTKSHGDYVIFCDADVIMRNDMLQKMYDRLEANKNKAYAYSSFKFGWKTFKIWPFNLEKLKNGPYIPTTSLIRRNYFPGFDEFLKKFQDWDLWLTISENGGEGIWINEVLFVAKTGGTMSRWLPKLFYKLSWLSFVKKYNQAKKIIQDKHNLKS</sequence>
<dbReference type="InterPro" id="IPR001173">
    <property type="entry name" value="Glyco_trans_2-like"/>
</dbReference>
<dbReference type="InterPro" id="IPR029044">
    <property type="entry name" value="Nucleotide-diphossugar_trans"/>
</dbReference>